<keyword evidence="4" id="KW-1185">Reference proteome</keyword>
<feature type="domain" description="HNH nuclease" evidence="2">
    <location>
        <begin position="22"/>
        <end position="85"/>
    </location>
</feature>
<feature type="compositionally biased region" description="Basic and acidic residues" evidence="1">
    <location>
        <begin position="65"/>
        <end position="74"/>
    </location>
</feature>
<dbReference type="RefSeq" id="WP_258799633.1">
    <property type="nucleotide sequence ID" value="NZ_JANTHX010000008.1"/>
</dbReference>
<dbReference type="GO" id="GO:0004519">
    <property type="term" value="F:endonuclease activity"/>
    <property type="evidence" value="ECO:0007669"/>
    <property type="project" value="UniProtKB-KW"/>
</dbReference>
<dbReference type="InterPro" id="IPR002711">
    <property type="entry name" value="HNH"/>
</dbReference>
<keyword evidence="3" id="KW-0540">Nuclease</keyword>
<proteinExistence type="predicted"/>
<protein>
    <submittedName>
        <fullName evidence="3">HNH endonuclease</fullName>
    </submittedName>
</protein>
<dbReference type="Proteomes" id="UP001205337">
    <property type="component" value="Unassembled WGS sequence"/>
</dbReference>
<evidence type="ECO:0000313" key="3">
    <source>
        <dbReference type="EMBL" id="MCS0500463.1"/>
    </source>
</evidence>
<reference evidence="3 4" key="1">
    <citation type="submission" date="2022-08" db="EMBL/GenBank/DDBJ databases">
        <authorList>
            <person name="Li F."/>
        </authorList>
    </citation>
    <scope>NUCLEOTIDE SEQUENCE [LARGE SCALE GENOMIC DNA]</scope>
    <source>
        <strain evidence="3 4">10F1B-8-1</strain>
    </source>
</reference>
<gene>
    <name evidence="3" type="ORF">NUH29_12980</name>
</gene>
<feature type="region of interest" description="Disordered" evidence="1">
    <location>
        <begin position="61"/>
        <end position="104"/>
    </location>
</feature>
<sequence>MPRATPPGVPGRPNAGRTGSVWTRLKRRQRDMRLPCWLCGQPIDYDLQWPDPGSFSVDHVVPHSRSPELREDPGNLRSSHLLCNQKRGDRGDGPPALGLLSERW</sequence>
<evidence type="ECO:0000259" key="2">
    <source>
        <dbReference type="SMART" id="SM00507"/>
    </source>
</evidence>
<keyword evidence="3" id="KW-0255">Endonuclease</keyword>
<name>A0ABT1ZID3_9MICO</name>
<feature type="compositionally biased region" description="Pro residues" evidence="1">
    <location>
        <begin position="1"/>
        <end position="10"/>
    </location>
</feature>
<accession>A0ABT1ZID3</accession>
<dbReference type="Gene3D" id="1.10.30.50">
    <property type="match status" value="1"/>
</dbReference>
<organism evidence="3 4">
    <name type="scientific">Protaetiibacter mangrovi</name>
    <dbReference type="NCBI Taxonomy" id="2970926"/>
    <lineage>
        <taxon>Bacteria</taxon>
        <taxon>Bacillati</taxon>
        <taxon>Actinomycetota</taxon>
        <taxon>Actinomycetes</taxon>
        <taxon>Micrococcales</taxon>
        <taxon>Microbacteriaceae</taxon>
        <taxon>Protaetiibacter</taxon>
    </lineage>
</organism>
<keyword evidence="3" id="KW-0378">Hydrolase</keyword>
<dbReference type="InterPro" id="IPR003615">
    <property type="entry name" value="HNH_nuc"/>
</dbReference>
<evidence type="ECO:0000256" key="1">
    <source>
        <dbReference type="SAM" id="MobiDB-lite"/>
    </source>
</evidence>
<comment type="caution">
    <text evidence="3">The sequence shown here is derived from an EMBL/GenBank/DDBJ whole genome shotgun (WGS) entry which is preliminary data.</text>
</comment>
<feature type="region of interest" description="Disordered" evidence="1">
    <location>
        <begin position="1"/>
        <end position="24"/>
    </location>
</feature>
<evidence type="ECO:0000313" key="4">
    <source>
        <dbReference type="Proteomes" id="UP001205337"/>
    </source>
</evidence>
<dbReference type="EMBL" id="JANTHX010000008">
    <property type="protein sequence ID" value="MCS0500463.1"/>
    <property type="molecule type" value="Genomic_DNA"/>
</dbReference>
<dbReference type="SMART" id="SM00507">
    <property type="entry name" value="HNHc"/>
    <property type="match status" value="1"/>
</dbReference>
<dbReference type="Pfam" id="PF01844">
    <property type="entry name" value="HNH"/>
    <property type="match status" value="1"/>
</dbReference>